<gene>
    <name evidence="1" type="ORF">UFOVP12_30</name>
</gene>
<evidence type="ECO:0000313" key="1">
    <source>
        <dbReference type="EMBL" id="CAB4121381.1"/>
    </source>
</evidence>
<name>A0A6J5KIJ8_9CAUD</name>
<organism evidence="1">
    <name type="scientific">uncultured Caudovirales phage</name>
    <dbReference type="NCBI Taxonomy" id="2100421"/>
    <lineage>
        <taxon>Viruses</taxon>
        <taxon>Duplodnaviria</taxon>
        <taxon>Heunggongvirae</taxon>
        <taxon>Uroviricota</taxon>
        <taxon>Caudoviricetes</taxon>
        <taxon>Peduoviridae</taxon>
        <taxon>Maltschvirus</taxon>
        <taxon>Maltschvirus maltsch</taxon>
    </lineage>
</organism>
<reference evidence="1" key="1">
    <citation type="submission" date="2020-04" db="EMBL/GenBank/DDBJ databases">
        <authorList>
            <person name="Chiriac C."/>
            <person name="Salcher M."/>
            <person name="Ghai R."/>
            <person name="Kavagutti S V."/>
        </authorList>
    </citation>
    <scope>NUCLEOTIDE SEQUENCE</scope>
</reference>
<protein>
    <submittedName>
        <fullName evidence="1">Uncharacterized protein</fullName>
    </submittedName>
</protein>
<dbReference type="EMBL" id="LR796146">
    <property type="protein sequence ID" value="CAB4121381.1"/>
    <property type="molecule type" value="Genomic_DNA"/>
</dbReference>
<proteinExistence type="predicted"/>
<sequence length="87" mass="10148">MIENDIKKAEQARHLLDNPLLNEILTTLKNAYVNDWLSSKPDDKEQRERLYIAAQVVDDFAKNMRIILERGAITKAIIKRKQDREGL</sequence>
<accession>A0A6J5KIJ8</accession>